<accession>A0ACD3AC64</accession>
<feature type="non-terminal residue" evidence="1">
    <location>
        <position position="657"/>
    </location>
</feature>
<dbReference type="Proteomes" id="UP000308600">
    <property type="component" value="Unassembled WGS sequence"/>
</dbReference>
<name>A0ACD3AC64_9AGAR</name>
<keyword evidence="2" id="KW-1185">Reference proteome</keyword>
<protein>
    <submittedName>
        <fullName evidence="1">Uncharacterized protein</fullName>
    </submittedName>
</protein>
<sequence>GKKPRKLIKDEHRETGGVKWSIYKSYLKASSYWIWGFLGSMIVAKQFLGITEKLWIKTWGEAYGSEDLAPLYTFHSFATQERGVGVDGYLTAHQLMDPHQSYNSNFRTDGLTYQSDLSASITGFLGISFDWPKAQEHPLFYVAVYAVIGFASAIASVVSVTAQYTGALRASRILFKKLLVTVVHATFRFHDTTPQGRLLNRFGKDIETIDTSLAGSLQAVNSSLASFFASILTVVYVTPFRPPGPVELILISTRIIFPGFLIPAVAIGFAYRELAIGYLSTGRDLRRMESNTRSPIFSDFGELLEGIVTVRAFSAERRFLDNLHKKIDLTTQMWYSFWMTNCWLLLNFDALGALGVLITTLFSIATLTDGAGFAGLCITSAMAFTTSVYWACRVWTGLELDLNSVERIVEYLNLPQEPPIHIEGRQVPAYWPSSADNESPISVENLTIKYAPDLPAVLRNVSFQLKAGERVGLLGRTGSRKSTLAMSILRFVDPIEGKIVIDGIDISNIGLYDLRSRLTFIPQDATLFSGTLKENLDPFDDHSEEDCLDILRRVHMINQNTQASRVTSRIHSPSSSRPPSRAESGHEVDKEATAATTDTFYTAASSSTAPSISGTSDVDSKPLITLDSQVSAGGTNFSQGQRQLIAMARALLRRSSI</sequence>
<organism evidence="1 2">
    <name type="scientific">Pluteus cervinus</name>
    <dbReference type="NCBI Taxonomy" id="181527"/>
    <lineage>
        <taxon>Eukaryota</taxon>
        <taxon>Fungi</taxon>
        <taxon>Dikarya</taxon>
        <taxon>Basidiomycota</taxon>
        <taxon>Agaricomycotina</taxon>
        <taxon>Agaricomycetes</taxon>
        <taxon>Agaricomycetidae</taxon>
        <taxon>Agaricales</taxon>
        <taxon>Pluteineae</taxon>
        <taxon>Pluteaceae</taxon>
        <taxon>Pluteus</taxon>
    </lineage>
</organism>
<evidence type="ECO:0000313" key="1">
    <source>
        <dbReference type="EMBL" id="TFK62437.1"/>
    </source>
</evidence>
<evidence type="ECO:0000313" key="2">
    <source>
        <dbReference type="Proteomes" id="UP000308600"/>
    </source>
</evidence>
<feature type="non-terminal residue" evidence="1">
    <location>
        <position position="1"/>
    </location>
</feature>
<gene>
    <name evidence="1" type="ORF">BDN72DRAFT_741737</name>
</gene>
<reference evidence="1 2" key="1">
    <citation type="journal article" date="2019" name="Nat. Ecol. Evol.">
        <title>Megaphylogeny resolves global patterns of mushroom evolution.</title>
        <authorList>
            <person name="Varga T."/>
            <person name="Krizsan K."/>
            <person name="Foldi C."/>
            <person name="Dima B."/>
            <person name="Sanchez-Garcia M."/>
            <person name="Sanchez-Ramirez S."/>
            <person name="Szollosi G.J."/>
            <person name="Szarkandi J.G."/>
            <person name="Papp V."/>
            <person name="Albert L."/>
            <person name="Andreopoulos W."/>
            <person name="Angelini C."/>
            <person name="Antonin V."/>
            <person name="Barry K.W."/>
            <person name="Bougher N.L."/>
            <person name="Buchanan P."/>
            <person name="Buyck B."/>
            <person name="Bense V."/>
            <person name="Catcheside P."/>
            <person name="Chovatia M."/>
            <person name="Cooper J."/>
            <person name="Damon W."/>
            <person name="Desjardin D."/>
            <person name="Finy P."/>
            <person name="Geml J."/>
            <person name="Haridas S."/>
            <person name="Hughes K."/>
            <person name="Justo A."/>
            <person name="Karasinski D."/>
            <person name="Kautmanova I."/>
            <person name="Kiss B."/>
            <person name="Kocsube S."/>
            <person name="Kotiranta H."/>
            <person name="LaButti K.M."/>
            <person name="Lechner B.E."/>
            <person name="Liimatainen K."/>
            <person name="Lipzen A."/>
            <person name="Lukacs Z."/>
            <person name="Mihaltcheva S."/>
            <person name="Morgado L.N."/>
            <person name="Niskanen T."/>
            <person name="Noordeloos M.E."/>
            <person name="Ohm R.A."/>
            <person name="Ortiz-Santana B."/>
            <person name="Ovrebo C."/>
            <person name="Racz N."/>
            <person name="Riley R."/>
            <person name="Savchenko A."/>
            <person name="Shiryaev A."/>
            <person name="Soop K."/>
            <person name="Spirin V."/>
            <person name="Szebenyi C."/>
            <person name="Tomsovsky M."/>
            <person name="Tulloss R.E."/>
            <person name="Uehling J."/>
            <person name="Grigoriev I.V."/>
            <person name="Vagvolgyi C."/>
            <person name="Papp T."/>
            <person name="Martin F.M."/>
            <person name="Miettinen O."/>
            <person name="Hibbett D.S."/>
            <person name="Nagy L.G."/>
        </authorList>
    </citation>
    <scope>NUCLEOTIDE SEQUENCE [LARGE SCALE GENOMIC DNA]</scope>
    <source>
        <strain evidence="1 2">NL-1719</strain>
    </source>
</reference>
<proteinExistence type="predicted"/>
<dbReference type="EMBL" id="ML208582">
    <property type="protein sequence ID" value="TFK62437.1"/>
    <property type="molecule type" value="Genomic_DNA"/>
</dbReference>